<dbReference type="KEGG" id="trz:GWP43_13270"/>
<sequence>MEKFVSWDVSYDVGVPSVDKQHRHLVDLINSLYNACLGERAELEATFRDVMKELVDYVMIHFKDEEAIMEQINYPGLKEHRQKHELFVKEILKSVNAYTNGKQLVPNSFVRFLRDWLFNHILIDDKAWARYYFSLKK</sequence>
<dbReference type="NCBIfam" id="NF033749">
    <property type="entry name" value="bact_hemeryth"/>
    <property type="match status" value="1"/>
</dbReference>
<dbReference type="PANTHER" id="PTHR37164:SF1">
    <property type="entry name" value="BACTERIOHEMERYTHRIN"/>
    <property type="match status" value="1"/>
</dbReference>
<evidence type="ECO:0000256" key="2">
    <source>
        <dbReference type="ARBA" id="ARBA00022621"/>
    </source>
</evidence>
<dbReference type="EMBL" id="CP048020">
    <property type="protein sequence ID" value="QHX44584.1"/>
    <property type="molecule type" value="Genomic_DNA"/>
</dbReference>
<evidence type="ECO:0000256" key="3">
    <source>
        <dbReference type="ARBA" id="ARBA00022723"/>
    </source>
</evidence>
<dbReference type="GO" id="GO:0046872">
    <property type="term" value="F:metal ion binding"/>
    <property type="evidence" value="ECO:0007669"/>
    <property type="project" value="UniProtKB-KW"/>
</dbReference>
<dbReference type="Pfam" id="PF01814">
    <property type="entry name" value="Hemerythrin"/>
    <property type="match status" value="1"/>
</dbReference>
<dbReference type="CDD" id="cd12107">
    <property type="entry name" value="Hemerythrin"/>
    <property type="match status" value="1"/>
</dbReference>
<dbReference type="NCBIfam" id="TIGR02481">
    <property type="entry name" value="hemeryth_dom"/>
    <property type="match status" value="1"/>
</dbReference>
<keyword evidence="4" id="KW-0408">Iron</keyword>
<accession>A0A6P1Y4V1</accession>
<dbReference type="Gene3D" id="1.20.120.50">
    <property type="entry name" value="Hemerythrin-like"/>
    <property type="match status" value="1"/>
</dbReference>
<feature type="domain" description="Hemerythrin-like" evidence="5">
    <location>
        <begin position="15"/>
        <end position="128"/>
    </location>
</feature>
<dbReference type="InterPro" id="IPR035938">
    <property type="entry name" value="Hemerythrin-like_sf"/>
</dbReference>
<dbReference type="InterPro" id="IPR050669">
    <property type="entry name" value="Hemerythrin"/>
</dbReference>
<organism evidence="6 7">
    <name type="scientific">Treponema vincentii</name>
    <dbReference type="NCBI Taxonomy" id="69710"/>
    <lineage>
        <taxon>Bacteria</taxon>
        <taxon>Pseudomonadati</taxon>
        <taxon>Spirochaetota</taxon>
        <taxon>Spirochaetia</taxon>
        <taxon>Spirochaetales</taxon>
        <taxon>Treponemataceae</taxon>
        <taxon>Treponema</taxon>
    </lineage>
</organism>
<dbReference type="Proteomes" id="UP000464374">
    <property type="component" value="Chromosome"/>
</dbReference>
<dbReference type="InterPro" id="IPR016131">
    <property type="entry name" value="Haemerythrin_Fe_BS"/>
</dbReference>
<dbReference type="AlphaFoldDB" id="A0A6P1Y4V1"/>
<keyword evidence="3" id="KW-0479">Metal-binding</keyword>
<protein>
    <submittedName>
        <fullName evidence="6">Hemerythrin family protein</fullName>
    </submittedName>
</protein>
<keyword evidence="2" id="KW-0813">Transport</keyword>
<reference evidence="6 7" key="1">
    <citation type="submission" date="2020-01" db="EMBL/GenBank/DDBJ databases">
        <title>Complete genome sequence of a human oral phylogroup 1 Treponema sp. strain ATCC 700766, originally isolated from periodontitis dental plaque.</title>
        <authorList>
            <person name="Chan Y."/>
            <person name="Huo Y.-B."/>
            <person name="Yu X.-L."/>
            <person name="Zeng H."/>
            <person name="Leung W.-K."/>
            <person name="Watt R.M."/>
        </authorList>
    </citation>
    <scope>NUCLEOTIDE SEQUENCE [LARGE SCALE GENOMIC DNA]</scope>
    <source>
        <strain evidence="6 7">OMZ 804</strain>
    </source>
</reference>
<dbReference type="GO" id="GO:0005344">
    <property type="term" value="F:oxygen carrier activity"/>
    <property type="evidence" value="ECO:0007669"/>
    <property type="project" value="UniProtKB-KW"/>
</dbReference>
<keyword evidence="2" id="KW-0561">Oxygen transport</keyword>
<evidence type="ECO:0000256" key="1">
    <source>
        <dbReference type="ARBA" id="ARBA00010587"/>
    </source>
</evidence>
<dbReference type="SUPFAM" id="SSF47188">
    <property type="entry name" value="Hemerythrin-like"/>
    <property type="match status" value="1"/>
</dbReference>
<dbReference type="RefSeq" id="WP_162664862.1">
    <property type="nucleotide sequence ID" value="NZ_CP048020.1"/>
</dbReference>
<proteinExistence type="inferred from homology"/>
<evidence type="ECO:0000259" key="5">
    <source>
        <dbReference type="Pfam" id="PF01814"/>
    </source>
</evidence>
<evidence type="ECO:0000313" key="7">
    <source>
        <dbReference type="Proteomes" id="UP000464374"/>
    </source>
</evidence>
<dbReference type="PANTHER" id="PTHR37164">
    <property type="entry name" value="BACTERIOHEMERYTHRIN"/>
    <property type="match status" value="1"/>
</dbReference>
<dbReference type="InterPro" id="IPR012827">
    <property type="entry name" value="Hemerythrin_metal-bd"/>
</dbReference>
<evidence type="ECO:0000313" key="6">
    <source>
        <dbReference type="EMBL" id="QHX44584.1"/>
    </source>
</evidence>
<gene>
    <name evidence="6" type="ORF">GWP43_13270</name>
</gene>
<evidence type="ECO:0000256" key="4">
    <source>
        <dbReference type="ARBA" id="ARBA00023004"/>
    </source>
</evidence>
<dbReference type="PROSITE" id="PS00550">
    <property type="entry name" value="HEMERYTHRINS"/>
    <property type="match status" value="1"/>
</dbReference>
<name>A0A6P1Y4V1_9SPIR</name>
<dbReference type="InterPro" id="IPR012312">
    <property type="entry name" value="Hemerythrin-like"/>
</dbReference>
<comment type="similarity">
    <text evidence="1">Belongs to the hemerythrin family.</text>
</comment>